<comment type="caution">
    <text evidence="1">The sequence shown here is derived from an EMBL/GenBank/DDBJ whole genome shotgun (WGS) entry which is preliminary data.</text>
</comment>
<sequence>MATPLLFYPHRHNENGTYDSICLKCFATVATTLTEPELAFHDRRHICDPLLLTERYLFNPPHSQWPATRQPIEPPHQSSD</sequence>
<evidence type="ECO:0000313" key="2">
    <source>
        <dbReference type="Proteomes" id="UP000534186"/>
    </source>
</evidence>
<protein>
    <submittedName>
        <fullName evidence="1">Uncharacterized protein</fullName>
    </submittedName>
</protein>
<dbReference type="AlphaFoldDB" id="A0A7Y9NNK6"/>
<dbReference type="EMBL" id="JACCCV010000002">
    <property type="protein sequence ID" value="NYF52472.1"/>
    <property type="molecule type" value="Genomic_DNA"/>
</dbReference>
<proteinExistence type="predicted"/>
<gene>
    <name evidence="1" type="ORF">HDF12_002871</name>
</gene>
<accession>A0A7Y9NNK6</accession>
<reference evidence="1 2" key="1">
    <citation type="submission" date="2020-07" db="EMBL/GenBank/DDBJ databases">
        <title>Genomic Encyclopedia of Type Strains, Phase IV (KMG-V): Genome sequencing to study the core and pangenomes of soil and plant-associated prokaryotes.</title>
        <authorList>
            <person name="Whitman W."/>
        </authorList>
    </citation>
    <scope>NUCLEOTIDE SEQUENCE [LARGE SCALE GENOMIC DNA]</scope>
    <source>
        <strain evidence="1 2">M8UP30</strain>
    </source>
</reference>
<organism evidence="1 2">
    <name type="scientific">Tunturiibacter lichenicola</name>
    <dbReference type="NCBI Taxonomy" id="2051959"/>
    <lineage>
        <taxon>Bacteria</taxon>
        <taxon>Pseudomonadati</taxon>
        <taxon>Acidobacteriota</taxon>
        <taxon>Terriglobia</taxon>
        <taxon>Terriglobales</taxon>
        <taxon>Acidobacteriaceae</taxon>
        <taxon>Tunturiibacter</taxon>
    </lineage>
</organism>
<evidence type="ECO:0000313" key="1">
    <source>
        <dbReference type="EMBL" id="NYF52472.1"/>
    </source>
</evidence>
<name>A0A7Y9NNK6_9BACT</name>
<dbReference type="Proteomes" id="UP000534186">
    <property type="component" value="Unassembled WGS sequence"/>
</dbReference>